<evidence type="ECO:0000256" key="7">
    <source>
        <dbReference type="ARBA" id="ARBA00023170"/>
    </source>
</evidence>
<dbReference type="PANTHER" id="PTHR21444">
    <property type="entry name" value="COILED-COIL DOMAIN-CONTAINING PROTEIN 180"/>
    <property type="match status" value="1"/>
</dbReference>
<sequence length="285" mass="33157">FHFIFQAQGMRFIGNSIVGSFWGSTFVYFVVYVPVALMLLTFRVLDDSDKLHLLWPRFEWLIYPACSILIFKVQMMLVTRFFVQPKLEESDEYEPLAVNNRTVYDIFSFFMLFLNASIGLVQYVKRILFSAVLAVFLIPRMDRSLYMRGYEAMDKLMRVFCHLISDAMVTTRNRATPTTENPLYADIRPEHQDKKLSIAKRKWLLAFTLVRNPDLQELRVHRKPKIKDDNSVYVNVNEMAVMDAENSSGISDNMVMDTWGCVCRCCKNYKCTIPPNITTNIMAGI</sequence>
<comment type="subcellular location">
    <subcellularLocation>
        <location evidence="1">Cell membrane</location>
        <topology evidence="1">Multi-pass membrane protein</topology>
    </subcellularLocation>
</comment>
<evidence type="ECO:0000256" key="3">
    <source>
        <dbReference type="ARBA" id="ARBA00022475"/>
    </source>
</evidence>
<evidence type="ECO:0000256" key="6">
    <source>
        <dbReference type="ARBA" id="ARBA00023136"/>
    </source>
</evidence>
<evidence type="ECO:0000313" key="10">
    <source>
        <dbReference type="Proteomes" id="UP001164746"/>
    </source>
</evidence>
<evidence type="ECO:0000256" key="1">
    <source>
        <dbReference type="ARBA" id="ARBA00004651"/>
    </source>
</evidence>
<protein>
    <submittedName>
        <fullName evidence="9">STR6L-like protein</fullName>
    </submittedName>
</protein>
<keyword evidence="5 8" id="KW-1133">Transmembrane helix</keyword>
<keyword evidence="6 8" id="KW-0472">Membrane</keyword>
<keyword evidence="7" id="KW-0675">Receptor</keyword>
<feature type="transmembrane region" description="Helical" evidence="8">
    <location>
        <begin position="12"/>
        <end position="40"/>
    </location>
</feature>
<evidence type="ECO:0000256" key="2">
    <source>
        <dbReference type="ARBA" id="ARBA00022448"/>
    </source>
</evidence>
<feature type="transmembrane region" description="Helical" evidence="8">
    <location>
        <begin position="103"/>
        <end position="121"/>
    </location>
</feature>
<dbReference type="PANTHER" id="PTHR21444:SF15">
    <property type="entry name" value="RECEPTOR FOR RETINOL UPTAKE STRA6"/>
    <property type="match status" value="1"/>
</dbReference>
<feature type="non-terminal residue" evidence="9">
    <location>
        <position position="1"/>
    </location>
</feature>
<evidence type="ECO:0000313" key="9">
    <source>
        <dbReference type="EMBL" id="WAR24161.1"/>
    </source>
</evidence>
<accession>A0ABY7FYH1</accession>
<reference evidence="9" key="1">
    <citation type="submission" date="2022-11" db="EMBL/GenBank/DDBJ databases">
        <title>Centuries of genome instability and evolution in soft-shell clam transmissible cancer (bioRxiv).</title>
        <authorList>
            <person name="Hart S.F.M."/>
            <person name="Yonemitsu M.A."/>
            <person name="Giersch R.M."/>
            <person name="Beal B.F."/>
            <person name="Arriagada G."/>
            <person name="Davis B.W."/>
            <person name="Ostrander E.A."/>
            <person name="Goff S.P."/>
            <person name="Metzger M.J."/>
        </authorList>
    </citation>
    <scope>NUCLEOTIDE SEQUENCE</scope>
    <source>
        <strain evidence="9">MELC-2E11</strain>
        <tissue evidence="9">Siphon/mantle</tissue>
    </source>
</reference>
<keyword evidence="3" id="KW-1003">Cell membrane</keyword>
<dbReference type="InterPro" id="IPR026612">
    <property type="entry name" value="STRA6-like"/>
</dbReference>
<gene>
    <name evidence="9" type="ORF">MAR_037830</name>
</gene>
<dbReference type="EMBL" id="CP111024">
    <property type="protein sequence ID" value="WAR24161.1"/>
    <property type="molecule type" value="Genomic_DNA"/>
</dbReference>
<dbReference type="Proteomes" id="UP001164746">
    <property type="component" value="Chromosome 13"/>
</dbReference>
<keyword evidence="10" id="KW-1185">Reference proteome</keyword>
<evidence type="ECO:0000256" key="5">
    <source>
        <dbReference type="ARBA" id="ARBA00022989"/>
    </source>
</evidence>
<dbReference type="Pfam" id="PF14752">
    <property type="entry name" value="RBP_receptor"/>
    <property type="match status" value="1"/>
</dbReference>
<evidence type="ECO:0000256" key="8">
    <source>
        <dbReference type="SAM" id="Phobius"/>
    </source>
</evidence>
<proteinExistence type="predicted"/>
<keyword evidence="2" id="KW-0813">Transport</keyword>
<name>A0ABY7FYH1_MYAAR</name>
<keyword evidence="4 8" id="KW-0812">Transmembrane</keyword>
<feature type="non-terminal residue" evidence="9">
    <location>
        <position position="285"/>
    </location>
</feature>
<evidence type="ECO:0000256" key="4">
    <source>
        <dbReference type="ARBA" id="ARBA00022692"/>
    </source>
</evidence>
<feature type="transmembrane region" description="Helical" evidence="8">
    <location>
        <begin position="60"/>
        <end position="83"/>
    </location>
</feature>
<organism evidence="9 10">
    <name type="scientific">Mya arenaria</name>
    <name type="common">Soft-shell clam</name>
    <dbReference type="NCBI Taxonomy" id="6604"/>
    <lineage>
        <taxon>Eukaryota</taxon>
        <taxon>Metazoa</taxon>
        <taxon>Spiralia</taxon>
        <taxon>Lophotrochozoa</taxon>
        <taxon>Mollusca</taxon>
        <taxon>Bivalvia</taxon>
        <taxon>Autobranchia</taxon>
        <taxon>Heteroconchia</taxon>
        <taxon>Euheterodonta</taxon>
        <taxon>Imparidentia</taxon>
        <taxon>Neoheterodontei</taxon>
        <taxon>Myida</taxon>
        <taxon>Myoidea</taxon>
        <taxon>Myidae</taxon>
        <taxon>Mya</taxon>
    </lineage>
</organism>